<reference evidence="2" key="1">
    <citation type="submission" date="2021-02" db="EMBL/GenBank/DDBJ databases">
        <title>Thiocyanate and organic carbon inputs drive convergent selection for specific autotrophic Afipia and Thiobacillus strains within complex microbiomes.</title>
        <authorList>
            <person name="Huddy R.J."/>
            <person name="Sachdeva R."/>
            <person name="Kadzinga F."/>
            <person name="Kantor R.S."/>
            <person name="Harrison S.T.L."/>
            <person name="Banfield J.F."/>
        </authorList>
    </citation>
    <scope>NUCLEOTIDE SEQUENCE</scope>
    <source>
        <strain evidence="2">SCN18_10_11_15_R1_P_69_7</strain>
    </source>
</reference>
<dbReference type="SUPFAM" id="SSF56935">
    <property type="entry name" value="Porins"/>
    <property type="match status" value="1"/>
</dbReference>
<evidence type="ECO:0000313" key="2">
    <source>
        <dbReference type="EMBL" id="MBN8798887.1"/>
    </source>
</evidence>
<protein>
    <submittedName>
        <fullName evidence="2">TonB-dependent receptor</fullName>
    </submittedName>
</protein>
<comment type="caution">
    <text evidence="2">The sequence shown here is derived from an EMBL/GenBank/DDBJ whole genome shotgun (WGS) entry which is preliminary data.</text>
</comment>
<proteinExistence type="predicted"/>
<feature type="non-terminal residue" evidence="2">
    <location>
        <position position="105"/>
    </location>
</feature>
<dbReference type="PANTHER" id="PTHR47234">
    <property type="match status" value="1"/>
</dbReference>
<dbReference type="InterPro" id="IPR037066">
    <property type="entry name" value="Plug_dom_sf"/>
</dbReference>
<dbReference type="AlphaFoldDB" id="A0A9D8KX77"/>
<dbReference type="PANTHER" id="PTHR47234:SF2">
    <property type="entry name" value="TONB-DEPENDENT RECEPTOR"/>
    <property type="match status" value="1"/>
</dbReference>
<evidence type="ECO:0000256" key="1">
    <source>
        <dbReference type="SAM" id="SignalP"/>
    </source>
</evidence>
<dbReference type="PROSITE" id="PS51257">
    <property type="entry name" value="PROKAR_LIPOPROTEIN"/>
    <property type="match status" value="1"/>
</dbReference>
<dbReference type="EMBL" id="JAFKMG010000554">
    <property type="protein sequence ID" value="MBN8798887.1"/>
    <property type="molecule type" value="Genomic_DNA"/>
</dbReference>
<accession>A0A9D8KX77</accession>
<keyword evidence="2" id="KW-0675">Receptor</keyword>
<keyword evidence="1" id="KW-0732">Signal</keyword>
<feature type="signal peptide" evidence="1">
    <location>
        <begin position="1"/>
        <end position="26"/>
    </location>
</feature>
<dbReference type="Proteomes" id="UP000664815">
    <property type="component" value="Unassembled WGS sequence"/>
</dbReference>
<evidence type="ECO:0000313" key="3">
    <source>
        <dbReference type="Proteomes" id="UP000664815"/>
    </source>
</evidence>
<dbReference type="Gene3D" id="2.170.130.10">
    <property type="entry name" value="TonB-dependent receptor, plug domain"/>
    <property type="match status" value="1"/>
</dbReference>
<organism evidence="2 3">
    <name type="scientific">Stenotrophomonas nitritireducens</name>
    <dbReference type="NCBI Taxonomy" id="83617"/>
    <lineage>
        <taxon>Bacteria</taxon>
        <taxon>Pseudomonadati</taxon>
        <taxon>Pseudomonadota</taxon>
        <taxon>Gammaproteobacteria</taxon>
        <taxon>Lysobacterales</taxon>
        <taxon>Lysobacteraceae</taxon>
        <taxon>Stenotrophomonas</taxon>
    </lineage>
</organism>
<feature type="chain" id="PRO_5039524278" evidence="1">
    <location>
        <begin position="27"/>
        <end position="105"/>
    </location>
</feature>
<sequence length="105" mass="10809">MYLKSTPLRSAIALALATACSAPALAQSGNDGTTTLDRVEITGSRIRQASVDIAKPVIALSRAEIEKKGYVNVADILQDVTAAGAPALSRASALSSARDYGGMFV</sequence>
<gene>
    <name evidence="2" type="ORF">J0H45_05960</name>
</gene>
<name>A0A9D8KX77_9GAMM</name>